<dbReference type="EMBL" id="CP000252">
    <property type="protein sequence ID" value="ABC76362.1"/>
    <property type="molecule type" value="Genomic_DNA"/>
</dbReference>
<reference evidence="1 2" key="1">
    <citation type="journal article" date="2007" name="Proc. Natl. Acad. Sci. U.S.A.">
        <title>The genome of Syntrophus aciditrophicus: life at the thermodynamic limit of microbial growth.</title>
        <authorList>
            <person name="McInerney M.J."/>
            <person name="Rohlin L."/>
            <person name="Mouttaki H."/>
            <person name="Kim U."/>
            <person name="Krupp R.S."/>
            <person name="Rios-Hernandez L."/>
            <person name="Sieber J."/>
            <person name="Struchtemeyer C.G."/>
            <person name="Bhattacharyya A."/>
            <person name="Campbell J.W."/>
            <person name="Gunsalus R.P."/>
        </authorList>
    </citation>
    <scope>NUCLEOTIDE SEQUENCE [LARGE SCALE GENOMIC DNA]</scope>
    <source>
        <strain evidence="1 2">SB</strain>
    </source>
</reference>
<evidence type="ECO:0000313" key="2">
    <source>
        <dbReference type="Proteomes" id="UP000001933"/>
    </source>
</evidence>
<evidence type="ECO:0000313" key="1">
    <source>
        <dbReference type="EMBL" id="ABC76362.1"/>
    </source>
</evidence>
<sequence>MFLSFLSSLCFLFSTEIWLVNVCESGGGRRVEELLIRSGYSGIIKKIIAGRKNKNPLCCRWIEWALQELHRTVVAEAVRRRRFDVFDGKGTGQ</sequence>
<name>Q2LPJ1_SYNAS</name>
<dbReference type="STRING" id="56780.SYN_03356"/>
<organism evidence="1 2">
    <name type="scientific">Syntrophus aciditrophicus (strain SB)</name>
    <dbReference type="NCBI Taxonomy" id="56780"/>
    <lineage>
        <taxon>Bacteria</taxon>
        <taxon>Pseudomonadati</taxon>
        <taxon>Thermodesulfobacteriota</taxon>
        <taxon>Syntrophia</taxon>
        <taxon>Syntrophales</taxon>
        <taxon>Syntrophaceae</taxon>
        <taxon>Syntrophus</taxon>
    </lineage>
</organism>
<dbReference type="AlphaFoldDB" id="Q2LPJ1"/>
<dbReference type="HOGENOM" id="CLU_2398519_0_0_7"/>
<protein>
    <submittedName>
        <fullName evidence="1">Hypothetical cytosolic protein</fullName>
    </submittedName>
</protein>
<accession>Q2LPJ1</accession>
<gene>
    <name evidence="1" type="ORF">SYN_03356</name>
</gene>
<dbReference type="KEGG" id="sat:SYN_03356"/>
<keyword evidence="2" id="KW-1185">Reference proteome</keyword>
<dbReference type="InParanoid" id="Q2LPJ1"/>
<proteinExistence type="predicted"/>
<dbReference type="Proteomes" id="UP000001933">
    <property type="component" value="Chromosome"/>
</dbReference>